<name>A0AAV2DCJ1_9ROSI</name>
<evidence type="ECO:0000313" key="3">
    <source>
        <dbReference type="Proteomes" id="UP001497516"/>
    </source>
</evidence>
<feature type="compositionally biased region" description="Low complexity" evidence="1">
    <location>
        <begin position="94"/>
        <end position="120"/>
    </location>
</feature>
<reference evidence="2 3" key="1">
    <citation type="submission" date="2024-04" db="EMBL/GenBank/DDBJ databases">
        <authorList>
            <person name="Fracassetti M."/>
        </authorList>
    </citation>
    <scope>NUCLEOTIDE SEQUENCE [LARGE SCALE GENOMIC DNA]</scope>
</reference>
<protein>
    <submittedName>
        <fullName evidence="2">Uncharacterized protein</fullName>
    </submittedName>
</protein>
<feature type="region of interest" description="Disordered" evidence="1">
    <location>
        <begin position="1"/>
        <end position="132"/>
    </location>
</feature>
<dbReference type="AlphaFoldDB" id="A0AAV2DCJ1"/>
<feature type="compositionally biased region" description="Low complexity" evidence="1">
    <location>
        <begin position="60"/>
        <end position="87"/>
    </location>
</feature>
<dbReference type="EMBL" id="OZ034815">
    <property type="protein sequence ID" value="CAL1371613.1"/>
    <property type="molecule type" value="Genomic_DNA"/>
</dbReference>
<feature type="compositionally biased region" description="Basic and acidic residues" evidence="1">
    <location>
        <begin position="35"/>
        <end position="54"/>
    </location>
</feature>
<evidence type="ECO:0000256" key="1">
    <source>
        <dbReference type="SAM" id="MobiDB-lite"/>
    </source>
</evidence>
<keyword evidence="3" id="KW-1185">Reference proteome</keyword>
<evidence type="ECO:0000313" key="2">
    <source>
        <dbReference type="EMBL" id="CAL1371613.1"/>
    </source>
</evidence>
<accession>A0AAV2DCJ1</accession>
<sequence length="132" mass="13728">MYYPMGSRDLEEEATFVDSPHVVLDPSTPPLVQGRGDDGHDGDQRGNDHLHLDHTPPATPSVSVHTTSSSSSLGASSPGSNLSGSIGHQQLHFSSSESASSSTSNEASSSCSKFEESIGGSPPPLPILRRSS</sequence>
<gene>
    <name evidence="2" type="ORF">LTRI10_LOCUS13666</name>
</gene>
<organism evidence="2 3">
    <name type="scientific">Linum trigynum</name>
    <dbReference type="NCBI Taxonomy" id="586398"/>
    <lineage>
        <taxon>Eukaryota</taxon>
        <taxon>Viridiplantae</taxon>
        <taxon>Streptophyta</taxon>
        <taxon>Embryophyta</taxon>
        <taxon>Tracheophyta</taxon>
        <taxon>Spermatophyta</taxon>
        <taxon>Magnoliopsida</taxon>
        <taxon>eudicotyledons</taxon>
        <taxon>Gunneridae</taxon>
        <taxon>Pentapetalae</taxon>
        <taxon>rosids</taxon>
        <taxon>fabids</taxon>
        <taxon>Malpighiales</taxon>
        <taxon>Linaceae</taxon>
        <taxon>Linum</taxon>
    </lineage>
</organism>
<dbReference type="Proteomes" id="UP001497516">
    <property type="component" value="Chromosome 2"/>
</dbReference>
<proteinExistence type="predicted"/>